<dbReference type="Gene3D" id="1.10.490.10">
    <property type="entry name" value="Globins"/>
    <property type="match status" value="1"/>
</dbReference>
<gene>
    <name evidence="1" type="ORF">HELGO_WM26117</name>
</gene>
<dbReference type="GO" id="GO:0020037">
    <property type="term" value="F:heme binding"/>
    <property type="evidence" value="ECO:0007669"/>
    <property type="project" value="InterPro"/>
</dbReference>
<reference evidence="1" key="1">
    <citation type="submission" date="2020-01" db="EMBL/GenBank/DDBJ databases">
        <authorList>
            <person name="Meier V. D."/>
            <person name="Meier V D."/>
        </authorList>
    </citation>
    <scope>NUCLEOTIDE SEQUENCE</scope>
    <source>
        <strain evidence="1">HLG_WM_MAG_02</strain>
    </source>
</reference>
<protein>
    <recommendedName>
        <fullName evidence="2">Globin</fullName>
    </recommendedName>
</protein>
<dbReference type="AlphaFoldDB" id="A0A6S6UHW0"/>
<dbReference type="SUPFAM" id="SSF46458">
    <property type="entry name" value="Globin-like"/>
    <property type="match status" value="1"/>
</dbReference>
<organism evidence="1">
    <name type="scientific">uncultured Sulfurovum sp</name>
    <dbReference type="NCBI Taxonomy" id="269237"/>
    <lineage>
        <taxon>Bacteria</taxon>
        <taxon>Pseudomonadati</taxon>
        <taxon>Campylobacterota</taxon>
        <taxon>Epsilonproteobacteria</taxon>
        <taxon>Campylobacterales</taxon>
        <taxon>Sulfurovaceae</taxon>
        <taxon>Sulfurovum</taxon>
        <taxon>environmental samples</taxon>
    </lineage>
</organism>
<accession>A0A6S6UHW0</accession>
<dbReference type="CDD" id="cd08916">
    <property type="entry name" value="TrHb3_P"/>
    <property type="match status" value="1"/>
</dbReference>
<dbReference type="InterPro" id="IPR009050">
    <property type="entry name" value="Globin-like_sf"/>
</dbReference>
<dbReference type="GO" id="GO:0019825">
    <property type="term" value="F:oxygen binding"/>
    <property type="evidence" value="ECO:0007669"/>
    <property type="project" value="InterPro"/>
</dbReference>
<name>A0A6S6UHW0_9BACT</name>
<dbReference type="EMBL" id="CACVAZ010000214">
    <property type="protein sequence ID" value="CAA6826809.1"/>
    <property type="molecule type" value="Genomic_DNA"/>
</dbReference>
<sequence>MEKTLYKSMNAENMEELVQAFYPKVLKDPILAPFFIEKLGEDIESPSWKTHLILIREFWKRTALGYDDYTGNPLQPHFNIKGISREAFGIWLNLFNETIDETYEPFAGDYLKDISNQIADNFMRKLEI</sequence>
<dbReference type="InterPro" id="IPR012292">
    <property type="entry name" value="Globin/Proto"/>
</dbReference>
<evidence type="ECO:0000313" key="1">
    <source>
        <dbReference type="EMBL" id="CAA6826809.1"/>
    </source>
</evidence>
<evidence type="ECO:0008006" key="2">
    <source>
        <dbReference type="Google" id="ProtNLM"/>
    </source>
</evidence>
<proteinExistence type="predicted"/>